<proteinExistence type="predicted"/>
<dbReference type="AlphaFoldDB" id="A0A6J4MW46"/>
<organism evidence="2">
    <name type="scientific">uncultured Nocardioides sp</name>
    <dbReference type="NCBI Taxonomy" id="198441"/>
    <lineage>
        <taxon>Bacteria</taxon>
        <taxon>Bacillati</taxon>
        <taxon>Actinomycetota</taxon>
        <taxon>Actinomycetes</taxon>
        <taxon>Propionibacteriales</taxon>
        <taxon>Nocardioidaceae</taxon>
        <taxon>Nocardioides</taxon>
        <taxon>environmental samples</taxon>
    </lineage>
</organism>
<feature type="non-terminal residue" evidence="2">
    <location>
        <position position="1"/>
    </location>
</feature>
<feature type="compositionally biased region" description="Basic residues" evidence="1">
    <location>
        <begin position="61"/>
        <end position="70"/>
    </location>
</feature>
<name>A0A6J4MW46_9ACTN</name>
<feature type="non-terminal residue" evidence="2">
    <location>
        <position position="103"/>
    </location>
</feature>
<feature type="compositionally biased region" description="Basic and acidic residues" evidence="1">
    <location>
        <begin position="1"/>
        <end position="33"/>
    </location>
</feature>
<feature type="compositionally biased region" description="Low complexity" evidence="1">
    <location>
        <begin position="34"/>
        <end position="47"/>
    </location>
</feature>
<accession>A0A6J4MW46</accession>
<dbReference type="EMBL" id="CADCUN010000003">
    <property type="protein sequence ID" value="CAA9370683.1"/>
    <property type="molecule type" value="Genomic_DNA"/>
</dbReference>
<reference evidence="2" key="1">
    <citation type="submission" date="2020-02" db="EMBL/GenBank/DDBJ databases">
        <authorList>
            <person name="Meier V. D."/>
        </authorList>
    </citation>
    <scope>NUCLEOTIDE SEQUENCE</scope>
    <source>
        <strain evidence="2">AVDCRST_MAG60</strain>
    </source>
</reference>
<evidence type="ECO:0000256" key="1">
    <source>
        <dbReference type="SAM" id="MobiDB-lite"/>
    </source>
</evidence>
<sequence length="103" mass="11481">EHADLCVRRPDSRPRPAGDVRRTPRLRPLRDPQRATLRPARLGGAAARVRHVPPRPELRRSSRPGGRRPRGCSAARAACAHPLRRRPTAGREARSPPGPHLRL</sequence>
<evidence type="ECO:0000313" key="2">
    <source>
        <dbReference type="EMBL" id="CAA9370683.1"/>
    </source>
</evidence>
<feature type="compositionally biased region" description="Low complexity" evidence="1">
    <location>
        <begin position="71"/>
        <end position="81"/>
    </location>
</feature>
<feature type="region of interest" description="Disordered" evidence="1">
    <location>
        <begin position="1"/>
        <end position="103"/>
    </location>
</feature>
<gene>
    <name evidence="2" type="ORF">AVDCRST_MAG60-32</name>
</gene>
<protein>
    <submittedName>
        <fullName evidence="2">Uncharacterized protein</fullName>
    </submittedName>
</protein>